<evidence type="ECO:0000256" key="1">
    <source>
        <dbReference type="SAM" id="MobiDB-lite"/>
    </source>
</evidence>
<dbReference type="EMBL" id="CP002915">
    <property type="protein sequence ID" value="AEK30961.1"/>
    <property type="molecule type" value="Genomic_DNA"/>
</dbReference>
<feature type="compositionally biased region" description="Polar residues" evidence="1">
    <location>
        <begin position="153"/>
        <end position="167"/>
    </location>
</feature>
<feature type="region of interest" description="Disordered" evidence="1">
    <location>
        <begin position="70"/>
        <end position="113"/>
    </location>
</feature>
<dbReference type="GO" id="GO:0004674">
    <property type="term" value="F:protein serine/threonine kinase activity"/>
    <property type="evidence" value="ECO:0007669"/>
    <property type="project" value="UniProtKB-KW"/>
</dbReference>
<dbReference type="KEGG" id="bnm:BALAC2494_01252"/>
<feature type="transmembrane region" description="Helical" evidence="2">
    <location>
        <begin position="121"/>
        <end position="142"/>
    </location>
</feature>
<feature type="region of interest" description="Disordered" evidence="1">
    <location>
        <begin position="147"/>
        <end position="192"/>
    </location>
</feature>
<keyword evidence="3" id="KW-0723">Serine/threonine-protein kinase</keyword>
<protein>
    <submittedName>
        <fullName evidence="3">Non-specific serine/threonine protein kinase</fullName>
        <ecNumber evidence="3">2.7.11.1</ecNumber>
    </submittedName>
</protein>
<dbReference type="Proteomes" id="UP000008394">
    <property type="component" value="Chromosome"/>
</dbReference>
<evidence type="ECO:0000256" key="2">
    <source>
        <dbReference type="SAM" id="Phobius"/>
    </source>
</evidence>
<keyword evidence="2" id="KW-1133">Transmembrane helix</keyword>
<reference evidence="3 4" key="1">
    <citation type="journal article" date="2011" name="J. Bacteriol.">
        <title>Genome Sequence of the Probiotic Strain Bifidobacterium animalis subsp. lactis CNCM I-2494.</title>
        <authorList>
            <person name="Chervaux C."/>
            <person name="Grimaldi C."/>
            <person name="Bolotin A."/>
            <person name="Quinquis B."/>
            <person name="Legrain-Raspaud S."/>
            <person name="van Hylckama Vlieg J.E."/>
            <person name="Denariaz G."/>
            <person name="Smokvina T."/>
        </authorList>
    </citation>
    <scope>NUCLEOTIDE SEQUENCE [LARGE SCALE GENOMIC DNA]</scope>
    <source>
        <strain evidence="3 4">CNCM I-2494</strain>
    </source>
</reference>
<dbReference type="AlphaFoldDB" id="A0A806FV15"/>
<keyword evidence="3" id="KW-0808">Transferase</keyword>
<keyword evidence="2" id="KW-0812">Transmembrane</keyword>
<accession>A0A806FV15</accession>
<evidence type="ECO:0000313" key="4">
    <source>
        <dbReference type="Proteomes" id="UP000008394"/>
    </source>
</evidence>
<keyword evidence="2" id="KW-0472">Membrane</keyword>
<keyword evidence="3" id="KW-0418">Kinase</keyword>
<gene>
    <name evidence="3" type="ORF">BALAC2494_01252</name>
</gene>
<dbReference type="EC" id="2.7.11.1" evidence="3"/>
<evidence type="ECO:0000313" key="3">
    <source>
        <dbReference type="EMBL" id="AEK30961.1"/>
    </source>
</evidence>
<sequence>MQCPHCGSPPNADDAVCPVCGKPVQESQSTHTEHRIQPVAFEATTTAVMQPIRMQESQQRPLVTNMNSPALPPSLPPAESARRRVPARTATAAAGEPVNDSAVPRTGRAHASTATRNGRHVWIIVAIVLIVAILAGIGVWAWRTQPRPHPDASAQQPTSEVQPTPSESMDGGETGGAADEEHPRESAAEQQAYDELQRQVEADKAKAAGLLNVYTTQLSSKKPGLQAAGRTWTYETILGQYRELKAKYPNALLVWGPDYTNYSRSGHPSDYYVMLSGETFATAQAAKGWCTANGYGSEDCLPVHLAQ</sequence>
<organism evidence="3 4">
    <name type="scientific">Bifidobacterium animalis subsp. lactis CNCM I-2494</name>
    <dbReference type="NCBI Taxonomy" id="1042403"/>
    <lineage>
        <taxon>Bacteria</taxon>
        <taxon>Bacillati</taxon>
        <taxon>Actinomycetota</taxon>
        <taxon>Actinomycetes</taxon>
        <taxon>Bifidobacteriales</taxon>
        <taxon>Bifidobacteriaceae</taxon>
        <taxon>Bifidobacterium</taxon>
    </lineage>
</organism>
<name>A0A806FV15_BIFAN</name>
<proteinExistence type="predicted"/>